<feature type="transmembrane region" description="Helical" evidence="1">
    <location>
        <begin position="97"/>
        <end position="118"/>
    </location>
</feature>
<keyword evidence="1" id="KW-1133">Transmembrane helix</keyword>
<feature type="transmembrane region" description="Helical" evidence="1">
    <location>
        <begin position="17"/>
        <end position="38"/>
    </location>
</feature>
<proteinExistence type="predicted"/>
<feature type="transmembrane region" description="Helical" evidence="1">
    <location>
        <begin position="200"/>
        <end position="217"/>
    </location>
</feature>
<gene>
    <name evidence="2" type="ORF">UFOPK3444_00422</name>
</gene>
<protein>
    <submittedName>
        <fullName evidence="2">Unannotated protein</fullName>
    </submittedName>
</protein>
<keyword evidence="1" id="KW-0472">Membrane</keyword>
<evidence type="ECO:0000256" key="1">
    <source>
        <dbReference type="SAM" id="Phobius"/>
    </source>
</evidence>
<reference evidence="2" key="1">
    <citation type="submission" date="2020-05" db="EMBL/GenBank/DDBJ databases">
        <authorList>
            <person name="Chiriac C."/>
            <person name="Salcher M."/>
            <person name="Ghai R."/>
            <person name="Kavagutti S V."/>
        </authorList>
    </citation>
    <scope>NUCLEOTIDE SEQUENCE</scope>
</reference>
<sequence>MSAAETVSIEKGFANRVAALTAVAGVFPVIGSLVQGPVSDAPQNYLANLLYYDSHSSAVLVGSGMRGIGLFVSVVPVIYLLRAALARGAKIPRITPALAIIGSVLLGVGTIALAALYVDASSSFAQSGGLSYDEAKNVLKGQAIIAVSMASLLGSLAIAFAFVMASLNAMRVGLLTRFMGYIGMFAGVLIILPIFSPLPIVQAFWLLAVAAVIVGRWPGGRPLAWDDGEAHPWPSAAEVRAQAAEARELAESEKGASKNGKGA</sequence>
<feature type="transmembrane region" description="Helical" evidence="1">
    <location>
        <begin position="138"/>
        <end position="162"/>
    </location>
</feature>
<dbReference type="EMBL" id="CAFBLU010000004">
    <property type="protein sequence ID" value="CAB4865423.1"/>
    <property type="molecule type" value="Genomic_DNA"/>
</dbReference>
<feature type="transmembrane region" description="Helical" evidence="1">
    <location>
        <begin position="174"/>
        <end position="194"/>
    </location>
</feature>
<name>A0A6J7DDZ9_9ZZZZ</name>
<keyword evidence="1" id="KW-0812">Transmembrane</keyword>
<feature type="transmembrane region" description="Helical" evidence="1">
    <location>
        <begin position="58"/>
        <end position="85"/>
    </location>
</feature>
<evidence type="ECO:0000313" key="2">
    <source>
        <dbReference type="EMBL" id="CAB4865423.1"/>
    </source>
</evidence>
<organism evidence="2">
    <name type="scientific">freshwater metagenome</name>
    <dbReference type="NCBI Taxonomy" id="449393"/>
    <lineage>
        <taxon>unclassified sequences</taxon>
        <taxon>metagenomes</taxon>
        <taxon>ecological metagenomes</taxon>
    </lineage>
</organism>
<accession>A0A6J7DDZ9</accession>
<dbReference type="AlphaFoldDB" id="A0A6J7DDZ9"/>